<feature type="domain" description="Glycosyltransferase 2-like" evidence="1">
    <location>
        <begin position="1"/>
        <end position="124"/>
    </location>
</feature>
<dbReference type="InterPro" id="IPR050834">
    <property type="entry name" value="Glycosyltransf_2"/>
</dbReference>
<dbReference type="GO" id="GO:0016740">
    <property type="term" value="F:transferase activity"/>
    <property type="evidence" value="ECO:0007669"/>
    <property type="project" value="UniProtKB-KW"/>
</dbReference>
<keyword evidence="3" id="KW-1185">Reference proteome</keyword>
<evidence type="ECO:0000259" key="1">
    <source>
        <dbReference type="Pfam" id="PF00535"/>
    </source>
</evidence>
<dbReference type="CDD" id="cd00761">
    <property type="entry name" value="Glyco_tranf_GTA_type"/>
    <property type="match status" value="1"/>
</dbReference>
<dbReference type="OrthoDB" id="9802649at2"/>
<gene>
    <name evidence="2" type="ORF">FJU30_20265</name>
</gene>
<reference evidence="2 3" key="1">
    <citation type="submission" date="2019-09" db="EMBL/GenBank/DDBJ databases">
        <authorList>
            <person name="Li Y."/>
        </authorList>
    </citation>
    <scope>NUCLEOTIDE SEQUENCE [LARGE SCALE GENOMIC DNA]</scope>
    <source>
        <strain evidence="2 3">L3-3HA</strain>
    </source>
</reference>
<name>A0A5J5FUA9_9GAMM</name>
<dbReference type="PANTHER" id="PTHR43685">
    <property type="entry name" value="GLYCOSYLTRANSFERASE"/>
    <property type="match status" value="1"/>
</dbReference>
<proteinExistence type="predicted"/>
<dbReference type="Pfam" id="PF00535">
    <property type="entry name" value="Glycos_transf_2"/>
    <property type="match status" value="1"/>
</dbReference>
<accession>A0A5J5FUA9</accession>
<keyword evidence="2" id="KW-0808">Transferase</keyword>
<organism evidence="2 3">
    <name type="scientific">Affinibrenneria salicis</name>
    <dbReference type="NCBI Taxonomy" id="2590031"/>
    <lineage>
        <taxon>Bacteria</taxon>
        <taxon>Pseudomonadati</taxon>
        <taxon>Pseudomonadota</taxon>
        <taxon>Gammaproteobacteria</taxon>
        <taxon>Enterobacterales</taxon>
        <taxon>Pectobacteriaceae</taxon>
        <taxon>Affinibrenneria</taxon>
    </lineage>
</organism>
<dbReference type="SUPFAM" id="SSF53448">
    <property type="entry name" value="Nucleotide-diphospho-sugar transferases"/>
    <property type="match status" value="1"/>
</dbReference>
<dbReference type="AlphaFoldDB" id="A0A5J5FUA9"/>
<evidence type="ECO:0000313" key="2">
    <source>
        <dbReference type="EMBL" id="KAA8997044.1"/>
    </source>
</evidence>
<evidence type="ECO:0000313" key="3">
    <source>
        <dbReference type="Proteomes" id="UP000335415"/>
    </source>
</evidence>
<dbReference type="InterPro" id="IPR029044">
    <property type="entry name" value="Nucleotide-diphossugar_trans"/>
</dbReference>
<dbReference type="RefSeq" id="WP_150436844.1">
    <property type="nucleotide sequence ID" value="NZ_VYKJ01000012.1"/>
</dbReference>
<dbReference type="PANTHER" id="PTHR43685:SF11">
    <property type="entry name" value="GLYCOSYLTRANSFERASE TAGX-RELATED"/>
    <property type="match status" value="1"/>
</dbReference>
<dbReference type="Gene3D" id="3.90.550.10">
    <property type="entry name" value="Spore Coat Polysaccharide Biosynthesis Protein SpsA, Chain A"/>
    <property type="match status" value="1"/>
</dbReference>
<sequence>MPAYNAAKTIRQSILGVLNQSWQDYHLYVVDDASTDDTARVVRPFISDRLTYLRNRSNQGVAETRNVALEAARGDYIAFCDSDDIWYGHKLARQVSILDSGRYDVVCSHYHTFEQDPEQVRNYRGGAEIIAYDDMLKSNWIGNLTGIYNQRRTGKVYQRRVGHEDYVMWLSVLAQARNRQAYCVPEALALYRLSPQSVSGNKIRAADWQWRIYRRYLGLSWQMSCYMFSAYLYNAVMKRQ</sequence>
<dbReference type="InterPro" id="IPR001173">
    <property type="entry name" value="Glyco_trans_2-like"/>
</dbReference>
<dbReference type="Proteomes" id="UP000335415">
    <property type="component" value="Unassembled WGS sequence"/>
</dbReference>
<dbReference type="EMBL" id="VYKJ01000012">
    <property type="protein sequence ID" value="KAA8997044.1"/>
    <property type="molecule type" value="Genomic_DNA"/>
</dbReference>
<protein>
    <submittedName>
        <fullName evidence="2">Glycosyltransferase family 2 protein</fullName>
    </submittedName>
</protein>
<comment type="caution">
    <text evidence="2">The sequence shown here is derived from an EMBL/GenBank/DDBJ whole genome shotgun (WGS) entry which is preliminary data.</text>
</comment>